<protein>
    <submittedName>
        <fullName evidence="1">Uncharacterized protein</fullName>
    </submittedName>
</protein>
<dbReference type="Proteomes" id="UP000007819">
    <property type="component" value="Unassembled WGS sequence"/>
</dbReference>
<reference evidence="1" key="2">
    <citation type="submission" date="2022-06" db="UniProtKB">
        <authorList>
            <consortium name="EnsemblMetazoa"/>
        </authorList>
    </citation>
    <scope>IDENTIFICATION</scope>
</reference>
<evidence type="ECO:0000313" key="2">
    <source>
        <dbReference type="Proteomes" id="UP000007819"/>
    </source>
</evidence>
<dbReference type="AlphaFoldDB" id="A0A8R2NX91"/>
<dbReference type="GO" id="GO:0045505">
    <property type="term" value="F:dynein intermediate chain binding"/>
    <property type="evidence" value="ECO:0007669"/>
    <property type="project" value="InterPro"/>
</dbReference>
<proteinExistence type="predicted"/>
<dbReference type="Gene3D" id="3.40.50.300">
    <property type="entry name" value="P-loop containing nucleotide triphosphate hydrolases"/>
    <property type="match status" value="1"/>
</dbReference>
<dbReference type="GO" id="GO:0005858">
    <property type="term" value="C:axonemal dynein complex"/>
    <property type="evidence" value="ECO:0007669"/>
    <property type="project" value="TreeGrafter"/>
</dbReference>
<dbReference type="GO" id="GO:0051959">
    <property type="term" value="F:dynein light intermediate chain binding"/>
    <property type="evidence" value="ECO:0007669"/>
    <property type="project" value="InterPro"/>
</dbReference>
<dbReference type="EnsemblMetazoa" id="XM_029492604.1">
    <property type="protein sequence ID" value="XP_029348464.1"/>
    <property type="gene ID" value="LOC100571026"/>
</dbReference>
<dbReference type="InterPro" id="IPR026983">
    <property type="entry name" value="DHC"/>
</dbReference>
<evidence type="ECO:0000313" key="1">
    <source>
        <dbReference type="EnsemblMetazoa" id="XP_029348464.1"/>
    </source>
</evidence>
<accession>A0A8R2NX91</accession>
<dbReference type="SUPFAM" id="SSF54768">
    <property type="entry name" value="dsRNA-binding domain-like"/>
    <property type="match status" value="1"/>
</dbReference>
<dbReference type="Pfam" id="PF12775">
    <property type="entry name" value="AAA_7"/>
    <property type="match status" value="1"/>
</dbReference>
<dbReference type="PANTHER" id="PTHR46532">
    <property type="entry name" value="MALE FERTILITY FACTOR KL5"/>
    <property type="match status" value="1"/>
</dbReference>
<keyword evidence="2" id="KW-1185">Reference proteome</keyword>
<dbReference type="RefSeq" id="XP_029348464.1">
    <property type="nucleotide sequence ID" value="XM_029492604.1"/>
</dbReference>
<dbReference type="InterPro" id="IPR027417">
    <property type="entry name" value="P-loop_NTPase"/>
</dbReference>
<dbReference type="OrthoDB" id="447173at2759"/>
<sequence length="281" mass="31757">MSVDGSKLMILDGDIDPIIINYNYLQPTLVNTIGTTRIRYFHNLLVDKKKAIMLAGADDDNLKSLYNDLYAVANVPLNLYTISEMLQKILEKPLEKKAGKNFCLPDRKTLIHFIDDINMPEGSSPENEYLISTLIHSHFADGIGDQKCIDVRSWLILQTLLKDAMKSYSEFLGVLDLVHLEDAMSRVWRIRSQIVSPIGGFKAMKKLPKHIGNYHPVQLLNELIPGIRYWVTVIANPPSDILVKCRVYGLVIVGRASTKKAAQRQIAIKALAFFFGVRFNN</sequence>
<dbReference type="KEGG" id="api:100571026"/>
<dbReference type="GeneID" id="100571026"/>
<organism evidence="1 2">
    <name type="scientific">Acyrthosiphon pisum</name>
    <name type="common">Pea aphid</name>
    <dbReference type="NCBI Taxonomy" id="7029"/>
    <lineage>
        <taxon>Eukaryota</taxon>
        <taxon>Metazoa</taxon>
        <taxon>Ecdysozoa</taxon>
        <taxon>Arthropoda</taxon>
        <taxon>Hexapoda</taxon>
        <taxon>Insecta</taxon>
        <taxon>Pterygota</taxon>
        <taxon>Neoptera</taxon>
        <taxon>Paraneoptera</taxon>
        <taxon>Hemiptera</taxon>
        <taxon>Sternorrhyncha</taxon>
        <taxon>Aphidomorpha</taxon>
        <taxon>Aphidoidea</taxon>
        <taxon>Aphididae</taxon>
        <taxon>Macrosiphini</taxon>
        <taxon>Acyrthosiphon</taxon>
    </lineage>
</organism>
<reference evidence="2" key="1">
    <citation type="submission" date="2010-06" db="EMBL/GenBank/DDBJ databases">
        <authorList>
            <person name="Jiang H."/>
            <person name="Abraham K."/>
            <person name="Ali S."/>
            <person name="Alsbrooks S.L."/>
            <person name="Anim B.N."/>
            <person name="Anosike U.S."/>
            <person name="Attaway T."/>
            <person name="Bandaranaike D.P."/>
            <person name="Battles P.K."/>
            <person name="Bell S.N."/>
            <person name="Bell A.V."/>
            <person name="Beltran B."/>
            <person name="Bickham C."/>
            <person name="Bustamante Y."/>
            <person name="Caleb T."/>
            <person name="Canada A."/>
            <person name="Cardenas V."/>
            <person name="Carter K."/>
            <person name="Chacko J."/>
            <person name="Chandrabose M.N."/>
            <person name="Chavez D."/>
            <person name="Chavez A."/>
            <person name="Chen L."/>
            <person name="Chu H.-S."/>
            <person name="Claassen K.J."/>
            <person name="Cockrell R."/>
            <person name="Collins M."/>
            <person name="Cooper J.A."/>
            <person name="Cree A."/>
            <person name="Curry S.M."/>
            <person name="Da Y."/>
            <person name="Dao M.D."/>
            <person name="Das B."/>
            <person name="Davila M.-L."/>
            <person name="Davy-Carroll L."/>
            <person name="Denson S."/>
            <person name="Dinh H."/>
            <person name="Ebong V.E."/>
            <person name="Edwards J.R."/>
            <person name="Egan A."/>
            <person name="El-Daye J."/>
            <person name="Escobedo L."/>
            <person name="Fernandez S."/>
            <person name="Fernando P.R."/>
            <person name="Flagg N."/>
            <person name="Forbes L.D."/>
            <person name="Fowler R.G."/>
            <person name="Fu Q."/>
            <person name="Gabisi R.A."/>
            <person name="Ganer J."/>
            <person name="Garbino Pronczuk A."/>
            <person name="Garcia R.M."/>
            <person name="Garner T."/>
            <person name="Garrett T.E."/>
            <person name="Gonzalez D.A."/>
            <person name="Hamid H."/>
            <person name="Hawkins E.S."/>
            <person name="Hirani K."/>
            <person name="Hogues M.E."/>
            <person name="Hollins B."/>
            <person name="Hsiao C.-H."/>
            <person name="Jabil R."/>
            <person name="James M.L."/>
            <person name="Jhangiani S.N."/>
            <person name="Johnson B."/>
            <person name="Johnson Q."/>
            <person name="Joshi V."/>
            <person name="Kalu J.B."/>
            <person name="Kam C."/>
            <person name="Kashfia A."/>
            <person name="Keebler J."/>
            <person name="Kisamo H."/>
            <person name="Kovar C.L."/>
            <person name="Lago L.A."/>
            <person name="Lai C.-Y."/>
            <person name="Laidlaw J."/>
            <person name="Lara F."/>
            <person name="Le T.-K."/>
            <person name="Lee S.L."/>
            <person name="Legall F.H."/>
            <person name="Lemon S.J."/>
            <person name="Lewis L.R."/>
            <person name="Li B."/>
            <person name="Liu Y."/>
            <person name="Liu Y.-S."/>
            <person name="Lopez J."/>
            <person name="Lozado R.J."/>
            <person name="Lu J."/>
            <person name="Madu R.C."/>
            <person name="Maheshwari M."/>
            <person name="Maheshwari R."/>
            <person name="Malloy K."/>
            <person name="Martinez E."/>
            <person name="Mathew T."/>
            <person name="Mercado I.C."/>
            <person name="Mercado C."/>
            <person name="Meyer B."/>
            <person name="Montgomery K."/>
            <person name="Morgan M.B."/>
            <person name="Munidasa M."/>
            <person name="Nazareth L.V."/>
            <person name="Nelson J."/>
            <person name="Ng B.M."/>
            <person name="Nguyen N.B."/>
            <person name="Nguyen P.Q."/>
            <person name="Nguyen T."/>
            <person name="Obregon M."/>
            <person name="Okwuonu G.O."/>
            <person name="Onwere C.G."/>
            <person name="Orozco G."/>
            <person name="Parra A."/>
            <person name="Patel S."/>
            <person name="Patil S."/>
            <person name="Perez A."/>
            <person name="Perez Y."/>
            <person name="Pham C."/>
            <person name="Primus E.L."/>
            <person name="Pu L.-L."/>
            <person name="Puazo M."/>
            <person name="Qin X."/>
            <person name="Quiroz J.B."/>
            <person name="Reese J."/>
            <person name="Richards S."/>
            <person name="Rives C.M."/>
            <person name="Robberts R."/>
            <person name="Ruiz S.J."/>
            <person name="Ruiz M.J."/>
            <person name="Santibanez J."/>
            <person name="Schneider B.W."/>
            <person name="Sisson I."/>
            <person name="Smith M."/>
            <person name="Sodergren E."/>
            <person name="Song X.-Z."/>
            <person name="Song B.B."/>
            <person name="Summersgill H."/>
            <person name="Thelus R."/>
            <person name="Thornton R.D."/>
            <person name="Trejos Z.Y."/>
            <person name="Usmani K."/>
            <person name="Vattathil S."/>
            <person name="Villasana D."/>
            <person name="Walker D.L."/>
            <person name="Wang S."/>
            <person name="Wang K."/>
            <person name="White C.S."/>
            <person name="Williams A.C."/>
            <person name="Williamson J."/>
            <person name="Wilson K."/>
            <person name="Woghiren I.O."/>
            <person name="Woodworth J.R."/>
            <person name="Worley K.C."/>
            <person name="Wright R.A."/>
            <person name="Wu W."/>
            <person name="Young L."/>
            <person name="Zhang L."/>
            <person name="Zhang J."/>
            <person name="Zhu Y."/>
            <person name="Muzny D.M."/>
            <person name="Weinstock G."/>
            <person name="Gibbs R.A."/>
        </authorList>
    </citation>
    <scope>NUCLEOTIDE SEQUENCE [LARGE SCALE GENOMIC DNA]</scope>
    <source>
        <strain evidence="2">LSR1</strain>
    </source>
</reference>
<dbReference type="PANTHER" id="PTHR46532:SF11">
    <property type="entry name" value="DYNEIN AXONEMAL HEAVY CHAIN 12"/>
    <property type="match status" value="1"/>
</dbReference>
<dbReference type="Gene3D" id="3.30.160.20">
    <property type="match status" value="1"/>
</dbReference>
<dbReference type="GO" id="GO:0007018">
    <property type="term" value="P:microtubule-based movement"/>
    <property type="evidence" value="ECO:0007669"/>
    <property type="project" value="InterPro"/>
</dbReference>
<name>A0A8R2NX91_ACYPI</name>